<evidence type="ECO:0000313" key="3">
    <source>
        <dbReference type="Proteomes" id="UP000598350"/>
    </source>
</evidence>
<evidence type="ECO:0000313" key="2">
    <source>
        <dbReference type="EMBL" id="MBD0852233.1"/>
    </source>
</evidence>
<proteinExistence type="predicted"/>
<keyword evidence="3" id="KW-1185">Reference proteome</keyword>
<dbReference type="PROSITE" id="PS51257">
    <property type="entry name" value="PROKAR_LIPOPROTEIN"/>
    <property type="match status" value="1"/>
</dbReference>
<feature type="domain" description="Peptidase M28" evidence="1">
    <location>
        <begin position="132"/>
        <end position="330"/>
    </location>
</feature>
<dbReference type="EMBL" id="JABTCG010000006">
    <property type="protein sequence ID" value="MBD0852233.1"/>
    <property type="molecule type" value="Genomic_DNA"/>
</dbReference>
<dbReference type="RefSeq" id="WP_188315359.1">
    <property type="nucleotide sequence ID" value="NZ_JABTCG010000006.1"/>
</dbReference>
<sequence length="354" mass="39393">MLKIFQFIFLVLLVGCGSSQLKQTDSKDIPNGPAGVKGSVVTNGEDVSSVQTDEEVVMLKTALPILEFSNTDKVGAIMRFLASDELNGRDSGSPGIEKAAQYIEESLSSNHIQPYFLTYRDTLSNYEKPAYNIVGVLEGTDAVLKNEFIMIGAHYDHIGTKSPVDGDTIANGANDNASGTTTVLELMRYFGMARSNKRSLVFAFFSAEEKGLLGSKHMANRLKENGFNLYTMLNFEMVGVPMIDKDYLAYVSGFDKSNLAMICNRYANDNLVGFLPTAKEFNLFMRSDNYPFHSEFNVPSQTFSTFDFTNFDHYHKVGDEVSEMDFGHMAELINRFIPVIEGLANSSQKEIKYN</sequence>
<dbReference type="InterPro" id="IPR007484">
    <property type="entry name" value="Peptidase_M28"/>
</dbReference>
<dbReference type="Gene3D" id="3.40.630.10">
    <property type="entry name" value="Zn peptidases"/>
    <property type="match status" value="1"/>
</dbReference>
<reference evidence="2 3" key="1">
    <citation type="submission" date="2020-05" db="EMBL/GenBank/DDBJ databases">
        <title>The draft genome sequence of Maribacter arenosus CAU 1321.</title>
        <authorList>
            <person name="Mu L."/>
        </authorList>
    </citation>
    <scope>NUCLEOTIDE SEQUENCE [LARGE SCALE GENOMIC DNA]</scope>
    <source>
        <strain evidence="2 3">CAU 1321</strain>
    </source>
</reference>
<dbReference type="CDD" id="cd03877">
    <property type="entry name" value="M28_like"/>
    <property type="match status" value="1"/>
</dbReference>
<dbReference type="Proteomes" id="UP000598350">
    <property type="component" value="Unassembled WGS sequence"/>
</dbReference>
<dbReference type="Pfam" id="PF04389">
    <property type="entry name" value="Peptidase_M28"/>
    <property type="match status" value="1"/>
</dbReference>
<protein>
    <submittedName>
        <fullName evidence="2">M20/M25/M40 family metallo-hydrolase</fullName>
    </submittedName>
</protein>
<comment type="caution">
    <text evidence="2">The sequence shown here is derived from an EMBL/GenBank/DDBJ whole genome shotgun (WGS) entry which is preliminary data.</text>
</comment>
<organism evidence="2 3">
    <name type="scientific">Maribacter arenosus</name>
    <dbReference type="NCBI Taxonomy" id="1854708"/>
    <lineage>
        <taxon>Bacteria</taxon>
        <taxon>Pseudomonadati</taxon>
        <taxon>Bacteroidota</taxon>
        <taxon>Flavobacteriia</taxon>
        <taxon>Flavobacteriales</taxon>
        <taxon>Flavobacteriaceae</taxon>
        <taxon>Maribacter</taxon>
    </lineage>
</organism>
<evidence type="ECO:0000259" key="1">
    <source>
        <dbReference type="Pfam" id="PF04389"/>
    </source>
</evidence>
<name>A0ABR7VF11_9FLAO</name>
<dbReference type="PANTHER" id="PTHR12147:SF26">
    <property type="entry name" value="PEPTIDASE M28 DOMAIN-CONTAINING PROTEIN"/>
    <property type="match status" value="1"/>
</dbReference>
<dbReference type="InterPro" id="IPR045175">
    <property type="entry name" value="M28_fam"/>
</dbReference>
<gene>
    <name evidence="2" type="ORF">HPE63_16245</name>
</gene>
<dbReference type="SUPFAM" id="SSF53187">
    <property type="entry name" value="Zn-dependent exopeptidases"/>
    <property type="match status" value="1"/>
</dbReference>
<accession>A0ABR7VF11</accession>
<dbReference type="PANTHER" id="PTHR12147">
    <property type="entry name" value="METALLOPEPTIDASE M28 FAMILY MEMBER"/>
    <property type="match status" value="1"/>
</dbReference>